<feature type="transmembrane region" description="Helical" evidence="2">
    <location>
        <begin position="128"/>
        <end position="149"/>
    </location>
</feature>
<evidence type="ECO:0000313" key="3">
    <source>
        <dbReference type="EMBL" id="KKA27579.1"/>
    </source>
</evidence>
<gene>
    <name evidence="3" type="ORF">TD95_001424</name>
</gene>
<keyword evidence="2" id="KW-0812">Transmembrane</keyword>
<accession>A0A0F4ZAN1</accession>
<feature type="region of interest" description="Disordered" evidence="1">
    <location>
        <begin position="161"/>
        <end position="183"/>
    </location>
</feature>
<evidence type="ECO:0000313" key="4">
    <source>
        <dbReference type="Proteomes" id="UP000033483"/>
    </source>
</evidence>
<sequence>MVPQRLVVLRALRSPVVSGRLPLVSARTPLASTSLVQKRTFLPESIVGRANLDKHFPDPEQLSELEDPEMNGGYINPPRIKRQFRDPYGDWWDKQERRNFGEPLHEDNDMLCMFSYYEYDWTTTGKGAVMFATAVGAFLSVVGAVWLVYPDRKSYPREFEGGLKRELGGSGGKRARMAGDPDP</sequence>
<dbReference type="AlphaFoldDB" id="A0A0F4ZAN1"/>
<keyword evidence="2" id="KW-0472">Membrane</keyword>
<dbReference type="OrthoDB" id="2014058at2759"/>
<proteinExistence type="predicted"/>
<comment type="caution">
    <text evidence="3">The sequence shown here is derived from an EMBL/GenBank/DDBJ whole genome shotgun (WGS) entry which is preliminary data.</text>
</comment>
<reference evidence="3 4" key="1">
    <citation type="submission" date="2015-03" db="EMBL/GenBank/DDBJ databases">
        <authorList>
            <person name="Radwan O."/>
            <person name="Al-Naeli F.A."/>
            <person name="Rendon G.A."/>
            <person name="Fields C."/>
        </authorList>
    </citation>
    <scope>NUCLEOTIDE SEQUENCE [LARGE SCALE GENOMIC DNA]</scope>
    <source>
        <strain evidence="3">CR-DP1</strain>
    </source>
</reference>
<keyword evidence="4" id="KW-1185">Reference proteome</keyword>
<dbReference type="Proteomes" id="UP000033483">
    <property type="component" value="Unassembled WGS sequence"/>
</dbReference>
<protein>
    <submittedName>
        <fullName evidence="3">Uncharacterized protein</fullName>
    </submittedName>
</protein>
<name>A0A0F4ZAN1_9PEZI</name>
<dbReference type="PANTHER" id="PTHR12840">
    <property type="entry name" value="NADH-UBIQUINONE OXIDOREDUCTASE ASHI SUBUNIT"/>
    <property type="match status" value="1"/>
</dbReference>
<dbReference type="EMBL" id="LAEV01001629">
    <property type="protein sequence ID" value="KKA27579.1"/>
    <property type="molecule type" value="Genomic_DNA"/>
</dbReference>
<dbReference type="PANTHER" id="PTHR12840:SF1">
    <property type="entry name" value="NADH DEHYDROGENASE [UBIQUINONE] 1 BETA SUBCOMPLEX SUBUNIT 8, MITOCHONDRIAL"/>
    <property type="match status" value="1"/>
</dbReference>
<dbReference type="Pfam" id="PF05821">
    <property type="entry name" value="NDUF_B8"/>
    <property type="match status" value="1"/>
</dbReference>
<dbReference type="GO" id="GO:0005739">
    <property type="term" value="C:mitochondrion"/>
    <property type="evidence" value="ECO:0007669"/>
    <property type="project" value="InterPro"/>
</dbReference>
<evidence type="ECO:0000256" key="1">
    <source>
        <dbReference type="SAM" id="MobiDB-lite"/>
    </source>
</evidence>
<organism evidence="3 4">
    <name type="scientific">Thielaviopsis punctulata</name>
    <dbReference type="NCBI Taxonomy" id="72032"/>
    <lineage>
        <taxon>Eukaryota</taxon>
        <taxon>Fungi</taxon>
        <taxon>Dikarya</taxon>
        <taxon>Ascomycota</taxon>
        <taxon>Pezizomycotina</taxon>
        <taxon>Sordariomycetes</taxon>
        <taxon>Hypocreomycetidae</taxon>
        <taxon>Microascales</taxon>
        <taxon>Ceratocystidaceae</taxon>
        <taxon>Thielaviopsis</taxon>
    </lineage>
</organism>
<dbReference type="InterPro" id="IPR008699">
    <property type="entry name" value="NDUFB8"/>
</dbReference>
<evidence type="ECO:0000256" key="2">
    <source>
        <dbReference type="SAM" id="Phobius"/>
    </source>
</evidence>
<keyword evidence="2" id="KW-1133">Transmembrane helix</keyword>